<dbReference type="Proteomes" id="UP000000663">
    <property type="component" value="Chromosome"/>
</dbReference>
<dbReference type="AlphaFoldDB" id="Q0W5X8"/>
<dbReference type="KEGG" id="rci:RCIX854"/>
<dbReference type="PANTHER" id="PTHR43861">
    <property type="entry name" value="TRANS-ACONITATE 2-METHYLTRANSFERASE-RELATED"/>
    <property type="match status" value="1"/>
</dbReference>
<organism evidence="3 4">
    <name type="scientific">Methanocella arvoryzae (strain DSM 22066 / NBRC 105507 / MRE50)</name>
    <dbReference type="NCBI Taxonomy" id="351160"/>
    <lineage>
        <taxon>Archaea</taxon>
        <taxon>Methanobacteriati</taxon>
        <taxon>Methanobacteriota</taxon>
        <taxon>Stenosarchaea group</taxon>
        <taxon>Methanomicrobia</taxon>
        <taxon>Methanocellales</taxon>
        <taxon>Methanocellaceae</taxon>
        <taxon>Methanocella</taxon>
    </lineage>
</organism>
<dbReference type="OrthoDB" id="1018at2157"/>
<protein>
    <submittedName>
        <fullName evidence="3">Ubiquinone/menaquinone biosynthesis methyltransferase</fullName>
        <ecNumber evidence="3">2.1.1.-</ecNumber>
    </submittedName>
</protein>
<dbReference type="PROSITE" id="PS51608">
    <property type="entry name" value="SAM_MT_UBIE"/>
    <property type="match status" value="1"/>
</dbReference>
<dbReference type="GeneID" id="5145594"/>
<dbReference type="GO" id="GO:0008168">
    <property type="term" value="F:methyltransferase activity"/>
    <property type="evidence" value="ECO:0007669"/>
    <property type="project" value="UniProtKB-KW"/>
</dbReference>
<dbReference type="InterPro" id="IPR029063">
    <property type="entry name" value="SAM-dependent_MTases_sf"/>
</dbReference>
<dbReference type="InterPro" id="IPR041698">
    <property type="entry name" value="Methyltransf_25"/>
</dbReference>
<keyword evidence="4" id="KW-1185">Reference proteome</keyword>
<dbReference type="PANTHER" id="PTHR43861:SF3">
    <property type="entry name" value="PUTATIVE (AFU_ORTHOLOGUE AFUA_2G14390)-RELATED"/>
    <property type="match status" value="1"/>
</dbReference>
<evidence type="ECO:0000313" key="4">
    <source>
        <dbReference type="Proteomes" id="UP000000663"/>
    </source>
</evidence>
<proteinExistence type="predicted"/>
<dbReference type="Pfam" id="PF13649">
    <property type="entry name" value="Methyltransf_25"/>
    <property type="match status" value="1"/>
</dbReference>
<dbReference type="InterPro" id="IPR004033">
    <property type="entry name" value="UbiE/COQ5_MeTrFase"/>
</dbReference>
<keyword evidence="3" id="KW-0830">Ubiquinone</keyword>
<dbReference type="STRING" id="351160.RCIX854"/>
<dbReference type="SUPFAM" id="SSF53335">
    <property type="entry name" value="S-adenosyl-L-methionine-dependent methyltransferases"/>
    <property type="match status" value="1"/>
</dbReference>
<keyword evidence="1 3" id="KW-0808">Transferase</keyword>
<feature type="domain" description="Methyltransferase" evidence="2">
    <location>
        <begin position="41"/>
        <end position="138"/>
    </location>
</feature>
<keyword evidence="3" id="KW-0489">Methyltransferase</keyword>
<dbReference type="EC" id="2.1.1.-" evidence="3"/>
<evidence type="ECO:0000256" key="1">
    <source>
        <dbReference type="ARBA" id="ARBA00022679"/>
    </source>
</evidence>
<accession>Q0W5X8</accession>
<dbReference type="EMBL" id="AM114193">
    <property type="protein sequence ID" value="CAJ36215.1"/>
    <property type="molecule type" value="Genomic_DNA"/>
</dbReference>
<dbReference type="RefSeq" id="WP_012036301.1">
    <property type="nucleotide sequence ID" value="NC_009464.1"/>
</dbReference>
<name>Q0W5X8_METAR</name>
<dbReference type="CDD" id="cd02440">
    <property type="entry name" value="AdoMet_MTases"/>
    <property type="match status" value="1"/>
</dbReference>
<evidence type="ECO:0000259" key="2">
    <source>
        <dbReference type="Pfam" id="PF13649"/>
    </source>
</evidence>
<dbReference type="GO" id="GO:0032259">
    <property type="term" value="P:methylation"/>
    <property type="evidence" value="ECO:0007669"/>
    <property type="project" value="UniProtKB-KW"/>
</dbReference>
<sequence>MSDFSPDTPELAEAYDRTSDGQLEKGGVLISRMGIGAGDRVLDVGCGTGRLALRVSELVGPSGCVVGVDPSEPRIALVRRKLASCEHSSVRFVVGRAEDLSFLPGQAFDHVYYSSVFHWISDKKAALREAFRVLAPGGRIGITTADAGDLRNVPAVMDRLMLQPPYAGRVDASLAARRPVSRKELEAMLAEAGFGSIDVTLHELNRVRSSPEAALEQAEADSAGTLLAHVPVNLRALARQDILRELEAFRTPAGIVLSTSSLVAVAIKPR</sequence>
<reference evidence="3 4" key="1">
    <citation type="journal article" date="2006" name="Science">
        <title>Genome of rice cluster I archaea -- the key methane producers in the rice rhizosphere.</title>
        <authorList>
            <person name="Erkel C."/>
            <person name="Kube M."/>
            <person name="Reinhardt R."/>
            <person name="Liesack W."/>
        </authorList>
    </citation>
    <scope>NUCLEOTIDE SEQUENCE [LARGE SCALE GENOMIC DNA]</scope>
    <source>
        <strain evidence="4">DSM 22066 / NBRC 105507 / MRE50</strain>
    </source>
</reference>
<gene>
    <name evidence="3" type="primary">ubiE</name>
    <name evidence="3" type="ORF">RCIX854</name>
</gene>
<evidence type="ECO:0000313" key="3">
    <source>
        <dbReference type="EMBL" id="CAJ36215.1"/>
    </source>
</evidence>
<dbReference type="Gene3D" id="3.40.50.150">
    <property type="entry name" value="Vaccinia Virus protein VP39"/>
    <property type="match status" value="1"/>
</dbReference>
<dbReference type="eggNOG" id="arCOG01783">
    <property type="taxonomic scope" value="Archaea"/>
</dbReference>